<keyword evidence="11" id="KW-1185">Reference proteome</keyword>
<dbReference type="PROSITE" id="PS50928">
    <property type="entry name" value="ABC_TM1"/>
    <property type="match status" value="2"/>
</dbReference>
<feature type="domain" description="ABC transmembrane type-1" evidence="9">
    <location>
        <begin position="323"/>
        <end position="529"/>
    </location>
</feature>
<dbReference type="Proteomes" id="UP000076625">
    <property type="component" value="Unassembled WGS sequence"/>
</dbReference>
<feature type="transmembrane region" description="Helical" evidence="8">
    <location>
        <begin position="52"/>
        <end position="73"/>
    </location>
</feature>
<keyword evidence="5 8" id="KW-0812">Transmembrane</keyword>
<dbReference type="InterPro" id="IPR035906">
    <property type="entry name" value="MetI-like_sf"/>
</dbReference>
<dbReference type="GO" id="GO:0005886">
    <property type="term" value="C:plasma membrane"/>
    <property type="evidence" value="ECO:0007669"/>
    <property type="project" value="UniProtKB-SubCell"/>
</dbReference>
<evidence type="ECO:0000256" key="6">
    <source>
        <dbReference type="ARBA" id="ARBA00022989"/>
    </source>
</evidence>
<dbReference type="Pfam" id="PF00528">
    <property type="entry name" value="BPD_transp_1"/>
    <property type="match status" value="2"/>
</dbReference>
<dbReference type="EMBL" id="LQQU01000011">
    <property type="protein sequence ID" value="KZE33913.1"/>
    <property type="molecule type" value="Genomic_DNA"/>
</dbReference>
<keyword evidence="6 8" id="KW-1133">Transmembrane helix</keyword>
<evidence type="ECO:0000313" key="11">
    <source>
        <dbReference type="Proteomes" id="UP000076625"/>
    </source>
</evidence>
<dbReference type="OrthoDB" id="9790211at2"/>
<dbReference type="PANTHER" id="PTHR43357">
    <property type="entry name" value="INNER MEMBRANE ABC TRANSPORTER PERMEASE PROTEIN YDCV"/>
    <property type="match status" value="1"/>
</dbReference>
<dbReference type="Gene3D" id="1.10.3720.10">
    <property type="entry name" value="MetI-like"/>
    <property type="match status" value="2"/>
</dbReference>
<dbReference type="RefSeq" id="WP_066610625.1">
    <property type="nucleotide sequence ID" value="NZ_LQQU01000011.1"/>
</dbReference>
<comment type="subcellular location">
    <subcellularLocation>
        <location evidence="1">Cell inner membrane</location>
        <topology evidence="1">Multi-pass membrane protein</topology>
    </subcellularLocation>
    <subcellularLocation>
        <location evidence="8">Cell membrane</location>
        <topology evidence="8">Multi-pass membrane protein</topology>
    </subcellularLocation>
</comment>
<keyword evidence="2 8" id="KW-0813">Transport</keyword>
<evidence type="ECO:0000256" key="4">
    <source>
        <dbReference type="ARBA" id="ARBA00022519"/>
    </source>
</evidence>
<organism evidence="10 11">
    <name type="scientific">Crenobacter luteus</name>
    <dbReference type="NCBI Taxonomy" id="1452487"/>
    <lineage>
        <taxon>Bacteria</taxon>
        <taxon>Pseudomonadati</taxon>
        <taxon>Pseudomonadota</taxon>
        <taxon>Betaproteobacteria</taxon>
        <taxon>Neisseriales</taxon>
        <taxon>Neisseriaceae</taxon>
        <taxon>Crenobacter</taxon>
    </lineage>
</organism>
<feature type="transmembrane region" description="Helical" evidence="8">
    <location>
        <begin position="85"/>
        <end position="108"/>
    </location>
</feature>
<evidence type="ECO:0000256" key="7">
    <source>
        <dbReference type="ARBA" id="ARBA00023136"/>
    </source>
</evidence>
<feature type="transmembrane region" description="Helical" evidence="8">
    <location>
        <begin position="235"/>
        <end position="252"/>
    </location>
</feature>
<dbReference type="CDD" id="cd06261">
    <property type="entry name" value="TM_PBP2"/>
    <property type="match status" value="2"/>
</dbReference>
<comment type="caution">
    <text evidence="10">The sequence shown here is derived from an EMBL/GenBank/DDBJ whole genome shotgun (WGS) entry which is preliminary data.</text>
</comment>
<keyword evidence="4" id="KW-0997">Cell inner membrane</keyword>
<dbReference type="SUPFAM" id="SSF161098">
    <property type="entry name" value="MetI-like"/>
    <property type="match status" value="2"/>
</dbReference>
<evidence type="ECO:0000256" key="3">
    <source>
        <dbReference type="ARBA" id="ARBA00022475"/>
    </source>
</evidence>
<feature type="domain" description="ABC transmembrane type-1" evidence="9">
    <location>
        <begin position="50"/>
        <end position="251"/>
    </location>
</feature>
<feature type="transmembrane region" description="Helical" evidence="8">
    <location>
        <begin position="359"/>
        <end position="384"/>
    </location>
</feature>
<feature type="transmembrane region" description="Helical" evidence="8">
    <location>
        <begin position="328"/>
        <end position="347"/>
    </location>
</feature>
<accession>A0A161SCM3</accession>
<keyword evidence="7 8" id="KW-0472">Membrane</keyword>
<gene>
    <name evidence="10" type="ORF">AVW16_07575</name>
</gene>
<dbReference type="AlphaFoldDB" id="A0A161SCM3"/>
<evidence type="ECO:0000256" key="8">
    <source>
        <dbReference type="RuleBase" id="RU363032"/>
    </source>
</evidence>
<dbReference type="PANTHER" id="PTHR43357:SF3">
    <property type="entry name" value="FE(3+)-TRANSPORT SYSTEM PERMEASE PROTEIN FBPB 2"/>
    <property type="match status" value="1"/>
</dbReference>
<evidence type="ECO:0000313" key="10">
    <source>
        <dbReference type="EMBL" id="KZE33913.1"/>
    </source>
</evidence>
<evidence type="ECO:0000256" key="5">
    <source>
        <dbReference type="ARBA" id="ARBA00022692"/>
    </source>
</evidence>
<dbReference type="STRING" id="1452487.AVW16_07575"/>
<dbReference type="InterPro" id="IPR000515">
    <property type="entry name" value="MetI-like"/>
</dbReference>
<evidence type="ECO:0000256" key="1">
    <source>
        <dbReference type="ARBA" id="ARBA00004429"/>
    </source>
</evidence>
<feature type="transmembrane region" description="Helical" evidence="8">
    <location>
        <begin position="511"/>
        <end position="530"/>
    </location>
</feature>
<proteinExistence type="inferred from homology"/>
<protein>
    <submittedName>
        <fullName evidence="10">ABC transporter permease</fullName>
    </submittedName>
</protein>
<sequence length="536" mass="58222">MQSSVLRWRAVAALISLATVIPLAVILASIGSPDAAIWSHLLEYQLPGLLTNTLWLVLGVGAGVFVVGVPLAWLVSVYDFPGRRFFAWALMLPLAVPAYVMAFSQLGLFEFTGPIQTWLRDTWGDSSWVPSIRSTGGVVAVLTLAFYPYVYLLARNAFSTMGRRALEVGQSLGLSRSQGFWRVALPMARPWIIGGVTLALMETLADFGAVAILNYDTFTNAIYKAWFSFFSLDTAKQLASLLVTLVFVLVWLEQRARGRRAYGQTGRAAPLPRLPLSGARAAGASLLAFAVFALAFVLPVGQLVWWAFSVWAEELNAELAAYVGRSLLLSLMAAALVAVVALALSYAARRDKRPATRLIARLATLGYAVPGTVLAVGVFVPVAWFDNWLIARFGAALPEGTTAVLKGTLVVMLLAYTARFLAVGHSALDAAMHRITPSQEEAARMLGYSGWRLAARLYLPLLTGGMLTAMLMVFVDVMKEMPITLMTRPFDWDTLAVRIFNLTAEGQWDRAALPSIAIVLAGLLPVILLSRQKEPA</sequence>
<reference evidence="11" key="1">
    <citation type="submission" date="2016-01" db="EMBL/GenBank/DDBJ databases">
        <title>Draft genome of Chromobacterium sp. F49.</title>
        <authorList>
            <person name="Hong K.W."/>
        </authorList>
    </citation>
    <scope>NUCLEOTIDE SEQUENCE [LARGE SCALE GENOMIC DNA]</scope>
    <source>
        <strain evidence="11">CN10</strain>
    </source>
</reference>
<keyword evidence="3" id="KW-1003">Cell membrane</keyword>
<feature type="transmembrane region" description="Helical" evidence="8">
    <location>
        <begin position="286"/>
        <end position="308"/>
    </location>
</feature>
<feature type="transmembrane region" description="Helical" evidence="8">
    <location>
        <begin position="128"/>
        <end position="154"/>
    </location>
</feature>
<dbReference type="GO" id="GO:0055085">
    <property type="term" value="P:transmembrane transport"/>
    <property type="evidence" value="ECO:0007669"/>
    <property type="project" value="InterPro"/>
</dbReference>
<feature type="transmembrane region" description="Helical" evidence="8">
    <location>
        <begin position="453"/>
        <end position="475"/>
    </location>
</feature>
<feature type="transmembrane region" description="Helical" evidence="8">
    <location>
        <begin position="191"/>
        <end position="215"/>
    </location>
</feature>
<dbReference type="FunFam" id="1.10.3720.10:FF:000088">
    <property type="entry name" value="Iron(III) ABC transporter, permease protein"/>
    <property type="match status" value="1"/>
</dbReference>
<evidence type="ECO:0000256" key="2">
    <source>
        <dbReference type="ARBA" id="ARBA00022448"/>
    </source>
</evidence>
<comment type="similarity">
    <text evidence="8">Belongs to the binding-protein-dependent transport system permease family.</text>
</comment>
<feature type="transmembrane region" description="Helical" evidence="8">
    <location>
        <begin position="404"/>
        <end position="424"/>
    </location>
</feature>
<name>A0A161SCM3_9NEIS</name>
<evidence type="ECO:0000259" key="9">
    <source>
        <dbReference type="PROSITE" id="PS50928"/>
    </source>
</evidence>